<organism evidence="2 3">
    <name type="scientific">Senna tora</name>
    <dbReference type="NCBI Taxonomy" id="362788"/>
    <lineage>
        <taxon>Eukaryota</taxon>
        <taxon>Viridiplantae</taxon>
        <taxon>Streptophyta</taxon>
        <taxon>Embryophyta</taxon>
        <taxon>Tracheophyta</taxon>
        <taxon>Spermatophyta</taxon>
        <taxon>Magnoliopsida</taxon>
        <taxon>eudicotyledons</taxon>
        <taxon>Gunneridae</taxon>
        <taxon>Pentapetalae</taxon>
        <taxon>rosids</taxon>
        <taxon>fabids</taxon>
        <taxon>Fabales</taxon>
        <taxon>Fabaceae</taxon>
        <taxon>Caesalpinioideae</taxon>
        <taxon>Cassia clade</taxon>
        <taxon>Senna</taxon>
    </lineage>
</organism>
<dbReference type="EMBL" id="JAAIUW010000003">
    <property type="protein sequence ID" value="KAF7836976.1"/>
    <property type="molecule type" value="Genomic_DNA"/>
</dbReference>
<evidence type="ECO:0000313" key="2">
    <source>
        <dbReference type="EMBL" id="KAF7836976.1"/>
    </source>
</evidence>
<dbReference type="AlphaFoldDB" id="A0A834X2I2"/>
<gene>
    <name evidence="2" type="ORF">G2W53_005458</name>
</gene>
<keyword evidence="1" id="KW-0732">Signal</keyword>
<dbReference type="Proteomes" id="UP000634136">
    <property type="component" value="Unassembled WGS sequence"/>
</dbReference>
<evidence type="ECO:0000256" key="1">
    <source>
        <dbReference type="SAM" id="SignalP"/>
    </source>
</evidence>
<proteinExistence type="predicted"/>
<feature type="signal peptide" evidence="1">
    <location>
        <begin position="1"/>
        <end position="24"/>
    </location>
</feature>
<protein>
    <submittedName>
        <fullName evidence="2">Uncharacterized protein</fullName>
    </submittedName>
</protein>
<feature type="chain" id="PRO_5032326667" evidence="1">
    <location>
        <begin position="25"/>
        <end position="127"/>
    </location>
</feature>
<sequence length="127" mass="13793">MSQGYSSSYALLFVYITLLHSSSSLPIPPCQHSWFPKASTLAHLIFLSLKLSNASSNRAGVSSLRPSPDLNLISSALVPISKGDVGADARKTQAGIDTDGTIRKVVIFRSYLSKLLRPRSYLIGSRR</sequence>
<comment type="caution">
    <text evidence="2">The sequence shown here is derived from an EMBL/GenBank/DDBJ whole genome shotgun (WGS) entry which is preliminary data.</text>
</comment>
<reference evidence="2" key="1">
    <citation type="submission" date="2020-09" db="EMBL/GenBank/DDBJ databases">
        <title>Genome-Enabled Discovery of Anthraquinone Biosynthesis in Senna tora.</title>
        <authorList>
            <person name="Kang S.-H."/>
            <person name="Pandey R.P."/>
            <person name="Lee C.-M."/>
            <person name="Sim J.-S."/>
            <person name="Jeong J.-T."/>
            <person name="Choi B.-S."/>
            <person name="Jung M."/>
            <person name="Ginzburg D."/>
            <person name="Zhao K."/>
            <person name="Won S.Y."/>
            <person name="Oh T.-J."/>
            <person name="Yu Y."/>
            <person name="Kim N.-H."/>
            <person name="Lee O.R."/>
            <person name="Lee T.-H."/>
            <person name="Bashyal P."/>
            <person name="Kim T.-S."/>
            <person name="Lee W.-H."/>
            <person name="Kawkins C."/>
            <person name="Kim C.-K."/>
            <person name="Kim J.S."/>
            <person name="Ahn B.O."/>
            <person name="Rhee S.Y."/>
            <person name="Sohng J.K."/>
        </authorList>
    </citation>
    <scope>NUCLEOTIDE SEQUENCE</scope>
    <source>
        <tissue evidence="2">Leaf</tissue>
    </source>
</reference>
<keyword evidence="3" id="KW-1185">Reference proteome</keyword>
<accession>A0A834X2I2</accession>
<evidence type="ECO:0000313" key="3">
    <source>
        <dbReference type="Proteomes" id="UP000634136"/>
    </source>
</evidence>
<name>A0A834X2I2_9FABA</name>